<keyword evidence="3" id="KW-0238">DNA-binding</keyword>
<evidence type="ECO:0000259" key="7">
    <source>
        <dbReference type="SMART" id="SM00774"/>
    </source>
</evidence>
<reference evidence="8" key="1">
    <citation type="submission" date="2024-02" db="EMBL/GenBank/DDBJ databases">
        <authorList>
            <consortium name="ELIXIR-Norway"/>
            <consortium name="Elixir Norway"/>
        </authorList>
    </citation>
    <scope>NUCLEOTIDE SEQUENCE</scope>
</reference>
<feature type="compositionally biased region" description="Basic and acidic residues" evidence="6">
    <location>
        <begin position="260"/>
        <end position="269"/>
    </location>
</feature>
<keyword evidence="5" id="KW-0539">Nucleus</keyword>
<evidence type="ECO:0000256" key="2">
    <source>
        <dbReference type="ARBA" id="ARBA00023015"/>
    </source>
</evidence>
<feature type="domain" description="WRKY" evidence="7">
    <location>
        <begin position="144"/>
        <end position="202"/>
    </location>
</feature>
<comment type="subcellular location">
    <subcellularLocation>
        <location evidence="1">Nucleus</location>
    </subcellularLocation>
</comment>
<feature type="region of interest" description="Disordered" evidence="6">
    <location>
        <begin position="220"/>
        <end position="283"/>
    </location>
</feature>
<evidence type="ECO:0000256" key="5">
    <source>
        <dbReference type="ARBA" id="ARBA00023242"/>
    </source>
</evidence>
<dbReference type="SUPFAM" id="SSF118290">
    <property type="entry name" value="WRKY DNA-binding domain"/>
    <property type="match status" value="1"/>
</dbReference>
<name>A0ABP0U3W5_9BRYO</name>
<dbReference type="InterPro" id="IPR036576">
    <property type="entry name" value="WRKY_dom_sf"/>
</dbReference>
<evidence type="ECO:0000313" key="8">
    <source>
        <dbReference type="EMBL" id="CAK9211492.1"/>
    </source>
</evidence>
<protein>
    <recommendedName>
        <fullName evidence="7">WRKY domain-containing protein</fullName>
    </recommendedName>
</protein>
<organism evidence="8 9">
    <name type="scientific">Sphagnum troendelagicum</name>
    <dbReference type="NCBI Taxonomy" id="128251"/>
    <lineage>
        <taxon>Eukaryota</taxon>
        <taxon>Viridiplantae</taxon>
        <taxon>Streptophyta</taxon>
        <taxon>Embryophyta</taxon>
        <taxon>Bryophyta</taxon>
        <taxon>Sphagnophytina</taxon>
        <taxon>Sphagnopsida</taxon>
        <taxon>Sphagnales</taxon>
        <taxon>Sphagnaceae</taxon>
        <taxon>Sphagnum</taxon>
    </lineage>
</organism>
<dbReference type="SMART" id="SM00774">
    <property type="entry name" value="WRKY"/>
    <property type="match status" value="1"/>
</dbReference>
<evidence type="ECO:0000256" key="6">
    <source>
        <dbReference type="SAM" id="MobiDB-lite"/>
    </source>
</evidence>
<dbReference type="EMBL" id="OZ019910">
    <property type="protein sequence ID" value="CAK9211492.1"/>
    <property type="molecule type" value="Genomic_DNA"/>
</dbReference>
<dbReference type="Proteomes" id="UP001497512">
    <property type="component" value="Chromosome 18"/>
</dbReference>
<feature type="region of interest" description="Disordered" evidence="6">
    <location>
        <begin position="1"/>
        <end position="101"/>
    </location>
</feature>
<feature type="compositionally biased region" description="Low complexity" evidence="6">
    <location>
        <begin position="72"/>
        <end position="96"/>
    </location>
</feature>
<evidence type="ECO:0000313" key="9">
    <source>
        <dbReference type="Proteomes" id="UP001497512"/>
    </source>
</evidence>
<proteinExistence type="predicted"/>
<keyword evidence="4" id="KW-0804">Transcription</keyword>
<gene>
    <name evidence="8" type="ORF">CSSPTR1EN2_LOCUS10722</name>
</gene>
<keyword evidence="9" id="KW-1185">Reference proteome</keyword>
<evidence type="ECO:0000256" key="3">
    <source>
        <dbReference type="ARBA" id="ARBA00023125"/>
    </source>
</evidence>
<sequence>MSSSKKSVPRVASFPGPAAVARKKKVGSSPHKDVDKFVGTGHKSLPKDYRIPTPGPPKNLLSSPPGITYMLSDDSSGSSPSQCQTLSGLGSTPGSSKVPRKSKLMFRSARGQCLAALQKQSSSNKSMETRHVEENTTLKGSEVTSDIWNWELCHEKPTAKSQARVYQCAVKGCPARKMVKPSNKGHPSFMKPVYIRSHTCATTSVGNPEKDNISPECTEVTSMETSNPPQPFRFKAQASEEGKNPKRRNSKVYGISSSRKKSDPRRFDCSELEGLSDLDNPSEIAGKAELDTDMISDEAPEIGTQEWSKYPEHDTTSPYENISRSQFTEEWSFSQDMLVRDDYIQTNRKFENFKVSSPCGDRSRSQVDGFPFNEFLLVGQAAQEAEDEDEPKLTGEEVGNQCIVGDSSKQCISSSVNVSFRNNNSAREPTRTDGDNQDLGRDIAQKLEDLQILQVSGDVVVAAGRVVGQSSEFYFLDEKSMSRIVGVGLPYSKTLIQNESSAGIEVFECSEWEWRQAWTTALDAESSFTILTTRLLDCESEKRLGPVSMSGTEMAEHFGVGIKDVNVIVQYSKEVAVAEQDSPFRTKPLLSEVVKYLLSMTRIVTKDVEEGSSQMGSPEKEVLTNESRDARMKELQSPLRVTIHPSHEGAISLEEFGALLPTSTLSGAPKIISSLTMDFAARFDSLNRIAVEVSVDCALEDPRQMRTGLHLEQHGWYHDNINVSLKCDELDKAFLMDPYGLVEMGNDVDPFGDTPNCSRMLVNEAMMGKKISAGFFYRDLSSMGDARLAYEFSKFSDNDDCSGGVGVPLRAITRGTWELATEAEKVPYLFKMERQLFQRTSLEDPNDSANGMTSLEDPNDSANGMTSQEELYQDYEVRFFVNHAMTHLQQVGNLNKITVGTIK</sequence>
<accession>A0ABP0U3W5</accession>
<feature type="region of interest" description="Disordered" evidence="6">
    <location>
        <begin position="840"/>
        <end position="865"/>
    </location>
</feature>
<dbReference type="InterPro" id="IPR003657">
    <property type="entry name" value="WRKY_dom"/>
</dbReference>
<evidence type="ECO:0000256" key="1">
    <source>
        <dbReference type="ARBA" id="ARBA00004123"/>
    </source>
</evidence>
<keyword evidence="2" id="KW-0805">Transcription regulation</keyword>
<dbReference type="Pfam" id="PF03106">
    <property type="entry name" value="WRKY"/>
    <property type="match status" value="1"/>
</dbReference>
<evidence type="ECO:0000256" key="4">
    <source>
        <dbReference type="ARBA" id="ARBA00023163"/>
    </source>
</evidence>